<dbReference type="InterPro" id="IPR015947">
    <property type="entry name" value="PUA-like_sf"/>
</dbReference>
<dbReference type="InterPro" id="IPR004521">
    <property type="entry name" value="Uncharacterised_CHP00451"/>
</dbReference>
<comment type="caution">
    <text evidence="5">The sequence shown here is derived from an EMBL/GenBank/DDBJ whole genome shotgun (WGS) entry which is preliminary data.</text>
</comment>
<organism evidence="5 6">
    <name type="scientific">Metschnikowia pulcherrima</name>
    <dbReference type="NCBI Taxonomy" id="27326"/>
    <lineage>
        <taxon>Eukaryota</taxon>
        <taxon>Fungi</taxon>
        <taxon>Dikarya</taxon>
        <taxon>Ascomycota</taxon>
        <taxon>Saccharomycotina</taxon>
        <taxon>Pichiomycetes</taxon>
        <taxon>Metschnikowiaceae</taxon>
        <taxon>Metschnikowia</taxon>
    </lineage>
</organism>
<feature type="domain" description="PUA" evidence="4">
    <location>
        <begin position="108"/>
        <end position="188"/>
    </location>
</feature>
<proteinExistence type="inferred from homology"/>
<comment type="subcellular location">
    <subcellularLocation>
        <location evidence="1 3">Cytoplasm</location>
    </subcellularLocation>
</comment>
<dbReference type="PANTHER" id="PTHR22798:SF0">
    <property type="entry name" value="MALIGNANT T-CELL-AMPLIFIED SEQUENCE 1"/>
    <property type="match status" value="1"/>
</dbReference>
<comment type="similarity">
    <text evidence="3">Belongs to the TMA20 family.</text>
</comment>
<dbReference type="Gene3D" id="3.10.400.20">
    <property type="match status" value="1"/>
</dbReference>
<reference evidence="5" key="1">
    <citation type="submission" date="2020-10" db="EMBL/GenBank/DDBJ databases">
        <title>The Whole-Genome Sequence of Metschnikowia persimmonesis, a Novel Endophytic Yeast Species Isolated from Medicinal Plant Diospyros kaki Thumb.</title>
        <authorList>
            <person name="Rahmat E."/>
            <person name="Kang Y."/>
        </authorList>
    </citation>
    <scope>NUCLEOTIDE SEQUENCE</scope>
    <source>
        <strain evidence="5">KIOM G15050</strain>
    </source>
</reference>
<evidence type="ECO:0000256" key="1">
    <source>
        <dbReference type="ARBA" id="ARBA00004496"/>
    </source>
</evidence>
<dbReference type="NCBIfam" id="TIGR00451">
    <property type="entry name" value="unchar_dom_2"/>
    <property type="match status" value="1"/>
</dbReference>
<dbReference type="CDD" id="cd11609">
    <property type="entry name" value="MCT1_N"/>
    <property type="match status" value="1"/>
</dbReference>
<accession>A0A8H7L9F1</accession>
<dbReference type="GO" id="GO:0005737">
    <property type="term" value="C:cytoplasm"/>
    <property type="evidence" value="ECO:0007669"/>
    <property type="project" value="UniProtKB-SubCell"/>
</dbReference>
<keyword evidence="2 3" id="KW-0963">Cytoplasm</keyword>
<dbReference type="SUPFAM" id="SSF88697">
    <property type="entry name" value="PUA domain-like"/>
    <property type="match status" value="1"/>
</dbReference>
<dbReference type="InterPro" id="IPR002478">
    <property type="entry name" value="PUA"/>
</dbReference>
<dbReference type="EMBL" id="JACBPP010000009">
    <property type="protein sequence ID" value="KAF7999250.1"/>
    <property type="molecule type" value="Genomic_DNA"/>
</dbReference>
<dbReference type="GO" id="GO:0001731">
    <property type="term" value="P:formation of translation preinitiation complex"/>
    <property type="evidence" value="ECO:0007669"/>
    <property type="project" value="TreeGrafter"/>
</dbReference>
<dbReference type="AlphaFoldDB" id="A0A8H7L9F1"/>
<evidence type="ECO:0000313" key="6">
    <source>
        <dbReference type="Proteomes" id="UP000649328"/>
    </source>
</evidence>
<name>A0A8H7L9F1_9ASCO</name>
<evidence type="ECO:0000256" key="3">
    <source>
        <dbReference type="PIRNR" id="PIRNR005067"/>
    </source>
</evidence>
<dbReference type="PIRSF" id="PIRSF005067">
    <property type="entry name" value="Tma_RNA-bind_prd"/>
    <property type="match status" value="1"/>
</dbReference>
<dbReference type="OrthoDB" id="10249667at2759"/>
<dbReference type="GO" id="GO:0003723">
    <property type="term" value="F:RNA binding"/>
    <property type="evidence" value="ECO:0007669"/>
    <property type="project" value="InterPro"/>
</dbReference>
<dbReference type="PROSITE" id="PS50890">
    <property type="entry name" value="PUA"/>
    <property type="match status" value="1"/>
</dbReference>
<evidence type="ECO:0000313" key="5">
    <source>
        <dbReference type="EMBL" id="KAF7999250.1"/>
    </source>
</evidence>
<keyword evidence="6" id="KW-1185">Reference proteome</keyword>
<dbReference type="SMART" id="SM00359">
    <property type="entry name" value="PUA"/>
    <property type="match status" value="1"/>
</dbReference>
<dbReference type="Proteomes" id="UP000649328">
    <property type="component" value="Unassembled WGS sequence"/>
</dbReference>
<evidence type="ECO:0000259" key="4">
    <source>
        <dbReference type="SMART" id="SM00359"/>
    </source>
</evidence>
<sequence length="198" mass="21561">MKSCNGGTTSAPHKSYTCSKKFGKAEIHSRLNIKSSAQRGLKSNFVAQYEALEPIIDTIIPKKSQAILVKCEEKILLYTVDGEVVVFQTFDDLVPTLKIVHKYPDCFPKVQVDRGAIKFVLSGANVMCPGLTSAGAKLPDTNLEKDSIVTIYAEGKDTALAIGRLSMSTDDIKSINKGVGIELLHYLGDGLWHLDESS</sequence>
<dbReference type="InterPro" id="IPR016437">
    <property type="entry name" value="MCT-1/Tma20"/>
</dbReference>
<gene>
    <name evidence="5" type="ORF">HF325_005926</name>
</gene>
<evidence type="ECO:0000256" key="2">
    <source>
        <dbReference type="ARBA" id="ARBA00022490"/>
    </source>
</evidence>
<comment type="function">
    <text evidence="3">Involved in translation.</text>
</comment>
<dbReference type="Pfam" id="PF17832">
    <property type="entry name" value="Pre-PUA"/>
    <property type="match status" value="1"/>
</dbReference>
<dbReference type="InterPro" id="IPR041366">
    <property type="entry name" value="Pre-PUA"/>
</dbReference>
<protein>
    <recommendedName>
        <fullName evidence="3">Translation machinery-associated protein 20</fullName>
    </recommendedName>
</protein>
<dbReference type="CDD" id="cd21155">
    <property type="entry name" value="PUA_MCTS-1-like"/>
    <property type="match status" value="1"/>
</dbReference>
<dbReference type="Pfam" id="PF01472">
    <property type="entry name" value="PUA"/>
    <property type="match status" value="1"/>
</dbReference>
<dbReference type="PANTHER" id="PTHR22798">
    <property type="entry name" value="MCT-1 PROTEIN"/>
    <property type="match status" value="1"/>
</dbReference>